<proteinExistence type="predicted"/>
<dbReference type="InterPro" id="IPR027417">
    <property type="entry name" value="P-loop_NTPase"/>
</dbReference>
<gene>
    <name evidence="7" type="ORF">GIY09_07125</name>
</gene>
<dbReference type="Pfam" id="PF05128">
    <property type="entry name" value="DUF697"/>
    <property type="match status" value="1"/>
</dbReference>
<evidence type="ECO:0000259" key="6">
    <source>
        <dbReference type="Pfam" id="PF01926"/>
    </source>
</evidence>
<dbReference type="InterPro" id="IPR006073">
    <property type="entry name" value="GTP-bd"/>
</dbReference>
<evidence type="ECO:0000256" key="4">
    <source>
        <dbReference type="ARBA" id="ARBA00023136"/>
    </source>
</evidence>
<keyword evidence="8" id="KW-1185">Reference proteome</keyword>
<evidence type="ECO:0000313" key="8">
    <source>
        <dbReference type="Proteomes" id="UP000430975"/>
    </source>
</evidence>
<reference evidence="7 8" key="1">
    <citation type="submission" date="2019-11" db="EMBL/GenBank/DDBJ databases">
        <title>Characterisation of Fundicoccus ignavus gen. nov. sp. nov., a novel genus of the family Aerococcaceae isolated from bulk tank milk.</title>
        <authorList>
            <person name="Siebert A."/>
            <person name="Huptas C."/>
            <person name="Wenning M."/>
            <person name="Scherer S."/>
            <person name="Doll E.V."/>
        </authorList>
    </citation>
    <scope>NUCLEOTIDE SEQUENCE [LARGE SCALE GENOMIC DNA]</scope>
    <source>
        <strain evidence="7 8">WS4759</strain>
    </source>
</reference>
<feature type="domain" description="G" evidence="6">
    <location>
        <begin position="30"/>
        <end position="149"/>
    </location>
</feature>
<dbReference type="EMBL" id="WJQS01000005">
    <property type="protein sequence ID" value="MRI85652.1"/>
    <property type="molecule type" value="Genomic_DNA"/>
</dbReference>
<sequence length="393" mass="42884">MKKRRVNPQLAHDLIAKTNAEVDKINPLNIMVVGKTGSGKSTLINALFRDKVATTGVGMPITQTVEKLTKEGVPLTIFDTKGLELNIDAQHEVLSELSDLIKTETAKGAQHALHLVYYCLNANMSRIESYELELIEALAQQLPVIIVLTQTIGEETGKFEHYLNSMKLPVEAIIPVLAKDYRITKQNMIPAFGLQELIDATLEVIPSEVHKAFINAQQIDIKLKEEKAKSWAKTYITSAFGVGFTPIPIADATLLVPMQITMLGHITAIFGLSLDKSQVISMIAGVGGTSGTTLLGKFLVSSVFKVIPGIGTITGGVISGATASVLTVALAYSYIEVLKRIAVAESQGEDLKLVEIQKLMNQSFTEQLSMVSNILPNTVQNKFVPEWLEHFMK</sequence>
<dbReference type="GO" id="GO:0005737">
    <property type="term" value="C:cytoplasm"/>
    <property type="evidence" value="ECO:0007669"/>
    <property type="project" value="TreeGrafter"/>
</dbReference>
<evidence type="ECO:0000256" key="5">
    <source>
        <dbReference type="SAM" id="Phobius"/>
    </source>
</evidence>
<dbReference type="InterPro" id="IPR021147">
    <property type="entry name" value="DUF697"/>
</dbReference>
<accession>A0A6I2GII4</accession>
<name>A0A6I2GII4_9LACT</name>
<dbReference type="PANTHER" id="PTHR42714:SF2">
    <property type="entry name" value="TRNA MODIFICATION GTPASE GTPBP3, MITOCHONDRIAL"/>
    <property type="match status" value="1"/>
</dbReference>
<feature type="transmembrane region" description="Helical" evidence="5">
    <location>
        <begin position="231"/>
        <end position="249"/>
    </location>
</feature>
<organism evidence="7 8">
    <name type="scientific">Fundicoccus ignavus</name>
    <dbReference type="NCBI Taxonomy" id="2664442"/>
    <lineage>
        <taxon>Bacteria</taxon>
        <taxon>Bacillati</taxon>
        <taxon>Bacillota</taxon>
        <taxon>Bacilli</taxon>
        <taxon>Lactobacillales</taxon>
        <taxon>Aerococcaceae</taxon>
        <taxon>Fundicoccus</taxon>
    </lineage>
</organism>
<evidence type="ECO:0000256" key="2">
    <source>
        <dbReference type="ARBA" id="ARBA00022692"/>
    </source>
</evidence>
<comment type="caution">
    <text evidence="7">The sequence shown here is derived from an EMBL/GenBank/DDBJ whole genome shotgun (WGS) entry which is preliminary data.</text>
</comment>
<dbReference type="SUPFAM" id="SSF52540">
    <property type="entry name" value="P-loop containing nucleoside triphosphate hydrolases"/>
    <property type="match status" value="1"/>
</dbReference>
<protein>
    <submittedName>
        <fullName evidence="7">DUF697 domain-containing protein</fullName>
    </submittedName>
</protein>
<dbReference type="Pfam" id="PF01926">
    <property type="entry name" value="MMR_HSR1"/>
    <property type="match status" value="1"/>
</dbReference>
<dbReference type="Proteomes" id="UP000430975">
    <property type="component" value="Unassembled WGS sequence"/>
</dbReference>
<dbReference type="Gene3D" id="3.40.50.300">
    <property type="entry name" value="P-loop containing nucleotide triphosphate hydrolases"/>
    <property type="match status" value="1"/>
</dbReference>
<feature type="transmembrane region" description="Helical" evidence="5">
    <location>
        <begin position="306"/>
        <end position="332"/>
    </location>
</feature>
<dbReference type="GO" id="GO:0002098">
    <property type="term" value="P:tRNA wobble uridine modification"/>
    <property type="evidence" value="ECO:0007669"/>
    <property type="project" value="TreeGrafter"/>
</dbReference>
<dbReference type="GO" id="GO:0016020">
    <property type="term" value="C:membrane"/>
    <property type="evidence" value="ECO:0007669"/>
    <property type="project" value="UniProtKB-SubCell"/>
</dbReference>
<dbReference type="AlphaFoldDB" id="A0A6I2GII4"/>
<evidence type="ECO:0000313" key="7">
    <source>
        <dbReference type="EMBL" id="MRI85652.1"/>
    </source>
</evidence>
<keyword evidence="2 5" id="KW-0812">Transmembrane</keyword>
<keyword evidence="3 5" id="KW-1133">Transmembrane helix</keyword>
<dbReference type="GO" id="GO:0030488">
    <property type="term" value="P:tRNA methylation"/>
    <property type="evidence" value="ECO:0007669"/>
    <property type="project" value="TreeGrafter"/>
</dbReference>
<comment type="subcellular location">
    <subcellularLocation>
        <location evidence="1">Membrane</location>
        <topology evidence="1">Multi-pass membrane protein</topology>
    </subcellularLocation>
</comment>
<feature type="transmembrane region" description="Helical" evidence="5">
    <location>
        <begin position="279"/>
        <end position="300"/>
    </location>
</feature>
<evidence type="ECO:0000256" key="1">
    <source>
        <dbReference type="ARBA" id="ARBA00004141"/>
    </source>
</evidence>
<keyword evidence="4 5" id="KW-0472">Membrane</keyword>
<dbReference type="PANTHER" id="PTHR42714">
    <property type="entry name" value="TRNA MODIFICATION GTPASE GTPBP3"/>
    <property type="match status" value="1"/>
</dbReference>
<evidence type="ECO:0000256" key="3">
    <source>
        <dbReference type="ARBA" id="ARBA00022989"/>
    </source>
</evidence>
<dbReference type="GO" id="GO:0005525">
    <property type="term" value="F:GTP binding"/>
    <property type="evidence" value="ECO:0007669"/>
    <property type="project" value="InterPro"/>
</dbReference>